<evidence type="ECO:0000256" key="2">
    <source>
        <dbReference type="ARBA" id="ARBA00022741"/>
    </source>
</evidence>
<dbReference type="InterPro" id="IPR000719">
    <property type="entry name" value="Prot_kinase_dom"/>
</dbReference>
<dbReference type="PRINTS" id="PR00109">
    <property type="entry name" value="TYRKINASE"/>
</dbReference>
<dbReference type="Gene3D" id="1.10.510.10">
    <property type="entry name" value="Transferase(Phosphotransferase) domain 1"/>
    <property type="match status" value="1"/>
</dbReference>
<dbReference type="SMART" id="SM00220">
    <property type="entry name" value="S_TKc"/>
    <property type="match status" value="1"/>
</dbReference>
<feature type="binding site" evidence="5">
    <location>
        <position position="44"/>
    </location>
    <ligand>
        <name>ATP</name>
        <dbReference type="ChEBI" id="CHEBI:30616"/>
    </ligand>
</feature>
<dbReference type="EMBL" id="JAPFFF010000062">
    <property type="protein sequence ID" value="KAK8836985.1"/>
    <property type="molecule type" value="Genomic_DNA"/>
</dbReference>
<evidence type="ECO:0000313" key="8">
    <source>
        <dbReference type="Proteomes" id="UP001470230"/>
    </source>
</evidence>
<protein>
    <recommendedName>
        <fullName evidence="6">Protein kinase domain-containing protein</fullName>
    </recommendedName>
</protein>
<keyword evidence="1" id="KW-0723">Serine/threonine-protein kinase</keyword>
<dbReference type="Proteomes" id="UP001470230">
    <property type="component" value="Unassembled WGS sequence"/>
</dbReference>
<dbReference type="CDD" id="cd13999">
    <property type="entry name" value="STKc_MAP3K-like"/>
    <property type="match status" value="1"/>
</dbReference>
<evidence type="ECO:0000256" key="5">
    <source>
        <dbReference type="PROSITE-ProRule" id="PRU10141"/>
    </source>
</evidence>
<reference evidence="7 8" key="1">
    <citation type="submission" date="2024-04" db="EMBL/GenBank/DDBJ databases">
        <title>Tritrichomonas musculus Genome.</title>
        <authorList>
            <person name="Alves-Ferreira E."/>
            <person name="Grigg M."/>
            <person name="Lorenzi H."/>
            <person name="Galac M."/>
        </authorList>
    </citation>
    <scope>NUCLEOTIDE SEQUENCE [LARGE SCALE GENOMIC DNA]</scope>
    <source>
        <strain evidence="7 8">EAF2021</strain>
    </source>
</reference>
<dbReference type="Pfam" id="PF00069">
    <property type="entry name" value="Pkinase"/>
    <property type="match status" value="1"/>
</dbReference>
<sequence length="565" mass="66076">MIPNFNSYQIDTNKFKTIKRLGGGAYGTVYLVENVDDGRLYALKKLKPAQNFDYEKYFSREINIMIRLNHPSAIKFYGYSIDGTEVSILMQYAQNGCLRNILRKPVPAYDNTAKQKILIGVARGLVHLHKNKLLHRDIKPENVMLDGNFNPLIGDFGLSRSSEENLGMTEGVGSPLYTAPEVFEDKISYDESVDVYSFGIMMYEIVTGLMPYYDLPQKVLKNRFLFMKAVVEKKTRPTFPEDFEITPELKKLIEQCWSETPAERPTFDDIFRKLAYDSNEPTSFQNLFQRENRKYYLEDVNQEEILNFVQDLLDRENVEQYSIKQSIVQLKQQVSSIKQNSEIAIDQIRTEFETLKKEILSHLQVNLNAQMPDNLTTNSIDYKQNNQFEGILRYLARLNNENIHDNKTIKITTNSMHSDDVHFVFKNKNFYHPKNMVDFDNDDEYKSSDAGGAIICFDFKDKFVQPSKYEIQTCMKENSTYHLKNWVIEVSKDGSKWQEIDRRKNDDSLNEPKKSNVFDVQNPTNDFFRYLRIRQIGTSHYNRDNCNIFSITRMDFYGTIKIPKT</sequence>
<dbReference type="PANTHER" id="PTHR44329:SF214">
    <property type="entry name" value="PROTEIN KINASE DOMAIN-CONTAINING PROTEIN"/>
    <property type="match status" value="1"/>
</dbReference>
<dbReference type="InterPro" id="IPR051681">
    <property type="entry name" value="Ser/Thr_Kinases-Pseudokinases"/>
</dbReference>
<dbReference type="PANTHER" id="PTHR44329">
    <property type="entry name" value="SERINE/THREONINE-PROTEIN KINASE TNNI3K-RELATED"/>
    <property type="match status" value="1"/>
</dbReference>
<dbReference type="InterPro" id="IPR011009">
    <property type="entry name" value="Kinase-like_dom_sf"/>
</dbReference>
<dbReference type="Gene3D" id="2.60.120.260">
    <property type="entry name" value="Galactose-binding domain-like"/>
    <property type="match status" value="1"/>
</dbReference>
<evidence type="ECO:0000259" key="6">
    <source>
        <dbReference type="PROSITE" id="PS50011"/>
    </source>
</evidence>
<evidence type="ECO:0000256" key="1">
    <source>
        <dbReference type="ARBA" id="ARBA00022527"/>
    </source>
</evidence>
<keyword evidence="3 5" id="KW-0067">ATP-binding</keyword>
<feature type="domain" description="Protein kinase" evidence="6">
    <location>
        <begin position="15"/>
        <end position="276"/>
    </location>
</feature>
<comment type="caution">
    <text evidence="7">The sequence shown here is derived from an EMBL/GenBank/DDBJ whole genome shotgun (WGS) entry which is preliminary data.</text>
</comment>
<dbReference type="PROSITE" id="PS00108">
    <property type="entry name" value="PROTEIN_KINASE_ST"/>
    <property type="match status" value="1"/>
</dbReference>
<dbReference type="PROSITE" id="PS00107">
    <property type="entry name" value="PROTEIN_KINASE_ATP"/>
    <property type="match status" value="1"/>
</dbReference>
<keyword evidence="8" id="KW-1185">Reference proteome</keyword>
<dbReference type="InterPro" id="IPR008271">
    <property type="entry name" value="Ser/Thr_kinase_AS"/>
</dbReference>
<dbReference type="InterPro" id="IPR008979">
    <property type="entry name" value="Galactose-bd-like_sf"/>
</dbReference>
<name>A0ABR2GSR2_9EUKA</name>
<evidence type="ECO:0000256" key="4">
    <source>
        <dbReference type="ARBA" id="ARBA00023170"/>
    </source>
</evidence>
<dbReference type="SUPFAM" id="SSF56112">
    <property type="entry name" value="Protein kinase-like (PK-like)"/>
    <property type="match status" value="1"/>
</dbReference>
<keyword evidence="2 5" id="KW-0547">Nucleotide-binding</keyword>
<evidence type="ECO:0000313" key="7">
    <source>
        <dbReference type="EMBL" id="KAK8836985.1"/>
    </source>
</evidence>
<keyword evidence="1" id="KW-0808">Transferase</keyword>
<organism evidence="7 8">
    <name type="scientific">Tritrichomonas musculus</name>
    <dbReference type="NCBI Taxonomy" id="1915356"/>
    <lineage>
        <taxon>Eukaryota</taxon>
        <taxon>Metamonada</taxon>
        <taxon>Parabasalia</taxon>
        <taxon>Tritrichomonadida</taxon>
        <taxon>Tritrichomonadidae</taxon>
        <taxon>Tritrichomonas</taxon>
    </lineage>
</organism>
<accession>A0ABR2GSR2</accession>
<keyword evidence="4" id="KW-0675">Receptor</keyword>
<dbReference type="InterPro" id="IPR017441">
    <property type="entry name" value="Protein_kinase_ATP_BS"/>
</dbReference>
<gene>
    <name evidence="7" type="ORF">M9Y10_037021</name>
</gene>
<dbReference type="InterPro" id="IPR001245">
    <property type="entry name" value="Ser-Thr/Tyr_kinase_cat_dom"/>
</dbReference>
<proteinExistence type="predicted"/>
<keyword evidence="1" id="KW-0418">Kinase</keyword>
<dbReference type="SUPFAM" id="SSF49785">
    <property type="entry name" value="Galactose-binding domain-like"/>
    <property type="match status" value="1"/>
</dbReference>
<dbReference type="PROSITE" id="PS50011">
    <property type="entry name" value="PROTEIN_KINASE_DOM"/>
    <property type="match status" value="1"/>
</dbReference>
<evidence type="ECO:0000256" key="3">
    <source>
        <dbReference type="ARBA" id="ARBA00022840"/>
    </source>
</evidence>